<keyword evidence="1" id="KW-0732">Signal</keyword>
<reference evidence="3 4" key="1">
    <citation type="journal article" date="2016" name="Nat. Commun.">
        <title>Thousands of microbial genomes shed light on interconnected biogeochemical processes in an aquifer system.</title>
        <authorList>
            <person name="Anantharaman K."/>
            <person name="Brown C.T."/>
            <person name="Hug L.A."/>
            <person name="Sharon I."/>
            <person name="Castelle C.J."/>
            <person name="Probst A.J."/>
            <person name="Thomas B.C."/>
            <person name="Singh A."/>
            <person name="Wilkins M.J."/>
            <person name="Karaoz U."/>
            <person name="Brodie E.L."/>
            <person name="Williams K.H."/>
            <person name="Hubbard S.S."/>
            <person name="Banfield J.F."/>
        </authorList>
    </citation>
    <scope>NUCLEOTIDE SEQUENCE [LARGE SCALE GENOMIC DNA]</scope>
</reference>
<dbReference type="AlphaFoldDB" id="A0A1F4VDA3"/>
<dbReference type="CDD" id="cd14667">
    <property type="entry name" value="3D_containing_proteins"/>
    <property type="match status" value="1"/>
</dbReference>
<dbReference type="InterPro" id="IPR011098">
    <property type="entry name" value="G5_dom"/>
</dbReference>
<feature type="domain" description="G5" evidence="2">
    <location>
        <begin position="41"/>
        <end position="120"/>
    </location>
</feature>
<proteinExistence type="predicted"/>
<accession>A0A1F4VDA3</accession>
<evidence type="ECO:0000259" key="2">
    <source>
        <dbReference type="PROSITE" id="PS51109"/>
    </source>
</evidence>
<dbReference type="InterPro" id="IPR059180">
    <property type="entry name" value="3D_YorM"/>
</dbReference>
<name>A0A1F4VDA3_UNCKA</name>
<dbReference type="Pfam" id="PF07501">
    <property type="entry name" value="G5"/>
    <property type="match status" value="1"/>
</dbReference>
<dbReference type="InterPro" id="IPR051933">
    <property type="entry name" value="Resuscitation_pf_RpfB"/>
</dbReference>
<dbReference type="EMBL" id="MEVI01000003">
    <property type="protein sequence ID" value="OGC55252.1"/>
    <property type="molecule type" value="Genomic_DNA"/>
</dbReference>
<gene>
    <name evidence="3" type="ORF">A3A78_04730</name>
</gene>
<dbReference type="Proteomes" id="UP000176504">
    <property type="component" value="Unassembled WGS sequence"/>
</dbReference>
<organism evidence="3 4">
    <name type="scientific">candidate division WWE3 bacterium RIFCSPLOWO2_01_FULL_41_18</name>
    <dbReference type="NCBI Taxonomy" id="1802625"/>
    <lineage>
        <taxon>Bacteria</taxon>
        <taxon>Katanobacteria</taxon>
    </lineage>
</organism>
<dbReference type="Gene3D" id="2.20.230.10">
    <property type="entry name" value="Resuscitation-promoting factor rpfb"/>
    <property type="match status" value="1"/>
</dbReference>
<dbReference type="PANTHER" id="PTHR39160:SF4">
    <property type="entry name" value="RESUSCITATION-PROMOTING FACTOR RPFB"/>
    <property type="match status" value="1"/>
</dbReference>
<dbReference type="PANTHER" id="PTHR39160">
    <property type="entry name" value="CELL WALL-BINDING PROTEIN YOCH"/>
    <property type="match status" value="1"/>
</dbReference>
<comment type="caution">
    <text evidence="3">The sequence shown here is derived from an EMBL/GenBank/DDBJ whole genome shotgun (WGS) entry which is preliminary data.</text>
</comment>
<protein>
    <recommendedName>
        <fullName evidence="2">G5 domain-containing protein</fullName>
    </recommendedName>
</protein>
<evidence type="ECO:0000256" key="1">
    <source>
        <dbReference type="ARBA" id="ARBA00022729"/>
    </source>
</evidence>
<evidence type="ECO:0000313" key="4">
    <source>
        <dbReference type="Proteomes" id="UP000176504"/>
    </source>
</evidence>
<sequence>MSKIASILASIALTLSPQVDKSFDVAKEKTYINEQTLVKTETRFSQKEIAESDPIGYETSYRDDENLEFGETKILNKGENGEEVKAYRITYYDEEILDKELINTEIKEPKNEVVLKGTKISWKKEDANRCGEFKYWHKYENVYMTTYTPQCLGCNAWTSIGLKAGYGIVAVDPKKIPYWTKVCIPGYGIAVAGDTGGAMRSYPGLLIDLGFPSLAPQDKWLTTGRYDMYILNNEDKRDRFFVGDLR</sequence>
<evidence type="ECO:0000313" key="3">
    <source>
        <dbReference type="EMBL" id="OGC55252.1"/>
    </source>
</evidence>
<dbReference type="SMART" id="SM01208">
    <property type="entry name" value="G5"/>
    <property type="match status" value="1"/>
</dbReference>
<dbReference type="PROSITE" id="PS51109">
    <property type="entry name" value="G5"/>
    <property type="match status" value="1"/>
</dbReference>